<organism evidence="3 4">
    <name type="scientific">Saprolegnia parasitica (strain CBS 223.65)</name>
    <dbReference type="NCBI Taxonomy" id="695850"/>
    <lineage>
        <taxon>Eukaryota</taxon>
        <taxon>Sar</taxon>
        <taxon>Stramenopiles</taxon>
        <taxon>Oomycota</taxon>
        <taxon>Saprolegniomycetes</taxon>
        <taxon>Saprolegniales</taxon>
        <taxon>Saprolegniaceae</taxon>
        <taxon>Saprolegnia</taxon>
    </lineage>
</organism>
<dbReference type="VEuPathDB" id="FungiDB:SPRG_03607"/>
<evidence type="ECO:0000256" key="1">
    <source>
        <dbReference type="SAM" id="MobiDB-lite"/>
    </source>
</evidence>
<feature type="domain" description="TFIIS N-terminal" evidence="2">
    <location>
        <begin position="39"/>
        <end position="70"/>
    </location>
</feature>
<dbReference type="OrthoDB" id="1919336at2759"/>
<protein>
    <recommendedName>
        <fullName evidence="2">TFIIS N-terminal domain-containing protein</fullName>
    </recommendedName>
</protein>
<dbReference type="Proteomes" id="UP000030745">
    <property type="component" value="Unassembled WGS sequence"/>
</dbReference>
<keyword evidence="4" id="KW-1185">Reference proteome</keyword>
<accession>A0A067CM02</accession>
<dbReference type="EMBL" id="KK583197">
    <property type="protein sequence ID" value="KDO31689.1"/>
    <property type="molecule type" value="Genomic_DNA"/>
</dbReference>
<dbReference type="STRING" id="695850.A0A067CM02"/>
<dbReference type="InterPro" id="IPR017923">
    <property type="entry name" value="TFIIS_N"/>
</dbReference>
<evidence type="ECO:0000313" key="3">
    <source>
        <dbReference type="EMBL" id="KDO31689.1"/>
    </source>
</evidence>
<dbReference type="AlphaFoldDB" id="A0A067CM02"/>
<name>A0A067CM02_SAPPC</name>
<dbReference type="Pfam" id="PF08711">
    <property type="entry name" value="Med26"/>
    <property type="match status" value="1"/>
</dbReference>
<feature type="compositionally biased region" description="Basic and acidic residues" evidence="1">
    <location>
        <begin position="112"/>
        <end position="121"/>
    </location>
</feature>
<dbReference type="KEGG" id="spar:SPRG_03607"/>
<dbReference type="RefSeq" id="XP_012197575.1">
    <property type="nucleotide sequence ID" value="XM_012342185.1"/>
</dbReference>
<dbReference type="GeneID" id="24126099"/>
<dbReference type="SUPFAM" id="SSF47676">
    <property type="entry name" value="Conserved domain common to transcription factors TFIIS, elongin A, CRSP70"/>
    <property type="match status" value="1"/>
</dbReference>
<evidence type="ECO:0000313" key="4">
    <source>
        <dbReference type="Proteomes" id="UP000030745"/>
    </source>
</evidence>
<feature type="compositionally biased region" description="Polar residues" evidence="1">
    <location>
        <begin position="144"/>
        <end position="153"/>
    </location>
</feature>
<feature type="compositionally biased region" description="Basic residues" evidence="1">
    <location>
        <begin position="167"/>
        <end position="179"/>
    </location>
</feature>
<feature type="compositionally biased region" description="Basic and acidic residues" evidence="1">
    <location>
        <begin position="93"/>
        <end position="104"/>
    </location>
</feature>
<feature type="region of interest" description="Disordered" evidence="1">
    <location>
        <begin position="74"/>
        <end position="179"/>
    </location>
</feature>
<dbReference type="Gene3D" id="1.20.930.10">
    <property type="entry name" value="Conserved domain common to transcription factors TFIIS, elongin A, CRSP70"/>
    <property type="match status" value="1"/>
</dbReference>
<reference evidence="3 4" key="1">
    <citation type="journal article" date="2013" name="PLoS Genet.">
        <title>Distinctive expansion of potential virulence genes in the genome of the oomycete fish pathogen Saprolegnia parasitica.</title>
        <authorList>
            <person name="Jiang R.H."/>
            <person name="de Bruijn I."/>
            <person name="Haas B.J."/>
            <person name="Belmonte R."/>
            <person name="Lobach L."/>
            <person name="Christie J."/>
            <person name="van den Ackerveken G."/>
            <person name="Bottin A."/>
            <person name="Bulone V."/>
            <person name="Diaz-Moreno S.M."/>
            <person name="Dumas B."/>
            <person name="Fan L."/>
            <person name="Gaulin E."/>
            <person name="Govers F."/>
            <person name="Grenville-Briggs L.J."/>
            <person name="Horner N.R."/>
            <person name="Levin J.Z."/>
            <person name="Mammella M."/>
            <person name="Meijer H.J."/>
            <person name="Morris P."/>
            <person name="Nusbaum C."/>
            <person name="Oome S."/>
            <person name="Phillips A.J."/>
            <person name="van Rooyen D."/>
            <person name="Rzeszutek E."/>
            <person name="Saraiva M."/>
            <person name="Secombes C.J."/>
            <person name="Seidl M.F."/>
            <person name="Snel B."/>
            <person name="Stassen J.H."/>
            <person name="Sykes S."/>
            <person name="Tripathy S."/>
            <person name="van den Berg H."/>
            <person name="Vega-Arreguin J.C."/>
            <person name="Wawra S."/>
            <person name="Young S.K."/>
            <person name="Zeng Q."/>
            <person name="Dieguez-Uribeondo J."/>
            <person name="Russ C."/>
            <person name="Tyler B.M."/>
            <person name="van West P."/>
        </authorList>
    </citation>
    <scope>NUCLEOTIDE SEQUENCE [LARGE SCALE GENOMIC DNA]</scope>
    <source>
        <strain evidence="3 4">CBS 223.65</strain>
    </source>
</reference>
<sequence length="179" mass="19992">MSSAWSFDEVSSLSKKLHATLQQEDWRSNVSTAKELQGMLSKLQSYRPDHESLAKTKLGVAVNKLRKHTDALDVKPSAPAKPRAANEIADSTKALDADQKEMARSRLANSYAKEKAKRDARTSIYLDQPVTKTKRGKAAPKPTSIITRFTTPSAHRPRSCGLWRPRAAAHARHHRTRAR</sequence>
<evidence type="ECO:0000259" key="2">
    <source>
        <dbReference type="Pfam" id="PF08711"/>
    </source>
</evidence>
<gene>
    <name evidence="3" type="ORF">SPRG_03607</name>
</gene>
<proteinExistence type="predicted"/>
<dbReference type="InterPro" id="IPR035441">
    <property type="entry name" value="TFIIS/LEDGF_dom_sf"/>
</dbReference>